<keyword evidence="5" id="KW-0804">Transcription</keyword>
<dbReference type="Gene3D" id="1.10.10.10">
    <property type="entry name" value="Winged helix-like DNA-binding domain superfamily/Winged helix DNA-binding domain"/>
    <property type="match status" value="1"/>
</dbReference>
<keyword evidence="10" id="KW-1185">Reference proteome</keyword>
<dbReference type="PANTHER" id="PTHR43133">
    <property type="entry name" value="RNA POLYMERASE ECF-TYPE SIGMA FACTO"/>
    <property type="match status" value="1"/>
</dbReference>
<dbReference type="InterPro" id="IPR014284">
    <property type="entry name" value="RNA_pol_sigma-70_dom"/>
</dbReference>
<dbReference type="InterPro" id="IPR039425">
    <property type="entry name" value="RNA_pol_sigma-70-like"/>
</dbReference>
<comment type="caution">
    <text evidence="9">The sequence shown here is derived from an EMBL/GenBank/DDBJ whole genome shotgun (WGS) entry which is preliminary data.</text>
</comment>
<dbReference type="InterPro" id="IPR013249">
    <property type="entry name" value="RNA_pol_sigma70_r4_t2"/>
</dbReference>
<dbReference type="EMBL" id="JAGSOG010000190">
    <property type="protein sequence ID" value="MBR7837238.1"/>
    <property type="molecule type" value="Genomic_DNA"/>
</dbReference>
<dbReference type="InterPro" id="IPR036388">
    <property type="entry name" value="WH-like_DNA-bd_sf"/>
</dbReference>
<dbReference type="InterPro" id="IPR013324">
    <property type="entry name" value="RNA_pol_sigma_r3/r4-like"/>
</dbReference>
<gene>
    <name evidence="9" type="ORF">KDL01_28430</name>
</gene>
<keyword evidence="4" id="KW-0238">DNA-binding</keyword>
<evidence type="ECO:0000259" key="8">
    <source>
        <dbReference type="Pfam" id="PF08281"/>
    </source>
</evidence>
<accession>A0A941IUB9</accession>
<dbReference type="SUPFAM" id="SSF88946">
    <property type="entry name" value="Sigma2 domain of RNA polymerase sigma factors"/>
    <property type="match status" value="1"/>
</dbReference>
<feature type="domain" description="RNA polymerase sigma-70 region 2" evidence="7">
    <location>
        <begin position="16"/>
        <end position="75"/>
    </location>
</feature>
<evidence type="ECO:0000259" key="7">
    <source>
        <dbReference type="Pfam" id="PF04542"/>
    </source>
</evidence>
<dbReference type="RefSeq" id="WP_212531704.1">
    <property type="nucleotide sequence ID" value="NZ_JAGSOG010000190.1"/>
</dbReference>
<keyword evidence="3" id="KW-0731">Sigma factor</keyword>
<name>A0A941IUB9_9ACTN</name>
<sequence length="201" mass="22394">MAGERDFNEFYDASFGRVVGQVYAMVGSLAEAEDSVQEAFARAWQDWNKISEYGDAEAWVRSVAFRISVSSWRKTVNRFTAHRRKAGEEEELPGLSPDRLAVITALRQIAPELRQVIVLHHLLDRSVEEISRETGVPSGTVKARLVRGRKALAPQLSEFAEPAAVPRPNPKTAESAARKPKTSQRITTSHHNSSKKGVHHV</sequence>
<evidence type="ECO:0000256" key="3">
    <source>
        <dbReference type="ARBA" id="ARBA00023082"/>
    </source>
</evidence>
<evidence type="ECO:0000256" key="4">
    <source>
        <dbReference type="ARBA" id="ARBA00023125"/>
    </source>
</evidence>
<evidence type="ECO:0000313" key="10">
    <source>
        <dbReference type="Proteomes" id="UP000675781"/>
    </source>
</evidence>
<keyword evidence="2" id="KW-0805">Transcription regulation</keyword>
<reference evidence="9" key="1">
    <citation type="submission" date="2021-04" db="EMBL/GenBank/DDBJ databases">
        <title>Genome based classification of Actinospica acidithermotolerans sp. nov., an actinobacterium isolated from an Indonesian hot spring.</title>
        <authorList>
            <person name="Kusuma A.B."/>
            <person name="Putra K.E."/>
            <person name="Nafisah S."/>
            <person name="Loh J."/>
            <person name="Nouioui I."/>
            <person name="Goodfellow M."/>
        </authorList>
    </citation>
    <scope>NUCLEOTIDE SEQUENCE</scope>
    <source>
        <strain evidence="9">CSCA 57</strain>
    </source>
</reference>
<feature type="compositionally biased region" description="Basic residues" evidence="6">
    <location>
        <begin position="192"/>
        <end position="201"/>
    </location>
</feature>
<dbReference type="AlphaFoldDB" id="A0A941IUB9"/>
<protein>
    <submittedName>
        <fullName evidence="9">SigE family RNA polymerase sigma factor</fullName>
    </submittedName>
</protein>
<dbReference type="InterPro" id="IPR013325">
    <property type="entry name" value="RNA_pol_sigma_r2"/>
</dbReference>
<dbReference type="GO" id="GO:0006352">
    <property type="term" value="P:DNA-templated transcription initiation"/>
    <property type="evidence" value="ECO:0007669"/>
    <property type="project" value="InterPro"/>
</dbReference>
<evidence type="ECO:0000313" key="9">
    <source>
        <dbReference type="EMBL" id="MBR7837238.1"/>
    </source>
</evidence>
<dbReference type="GO" id="GO:0003677">
    <property type="term" value="F:DNA binding"/>
    <property type="evidence" value="ECO:0007669"/>
    <property type="project" value="UniProtKB-KW"/>
</dbReference>
<dbReference type="InterPro" id="IPR007627">
    <property type="entry name" value="RNA_pol_sigma70_r2"/>
</dbReference>
<dbReference type="Pfam" id="PF08281">
    <property type="entry name" value="Sigma70_r4_2"/>
    <property type="match status" value="1"/>
</dbReference>
<evidence type="ECO:0000256" key="5">
    <source>
        <dbReference type="ARBA" id="ARBA00023163"/>
    </source>
</evidence>
<dbReference type="SUPFAM" id="SSF88659">
    <property type="entry name" value="Sigma3 and sigma4 domains of RNA polymerase sigma factors"/>
    <property type="match status" value="1"/>
</dbReference>
<organism evidence="9 10">
    <name type="scientific">Actinospica durhamensis</name>
    <dbReference type="NCBI Taxonomy" id="1508375"/>
    <lineage>
        <taxon>Bacteria</taxon>
        <taxon>Bacillati</taxon>
        <taxon>Actinomycetota</taxon>
        <taxon>Actinomycetes</taxon>
        <taxon>Catenulisporales</taxon>
        <taxon>Actinospicaceae</taxon>
        <taxon>Actinospica</taxon>
    </lineage>
</organism>
<dbReference type="PANTHER" id="PTHR43133:SF50">
    <property type="entry name" value="ECF RNA POLYMERASE SIGMA FACTOR SIGM"/>
    <property type="match status" value="1"/>
</dbReference>
<evidence type="ECO:0000256" key="2">
    <source>
        <dbReference type="ARBA" id="ARBA00023015"/>
    </source>
</evidence>
<dbReference type="Pfam" id="PF04542">
    <property type="entry name" value="Sigma70_r2"/>
    <property type="match status" value="1"/>
</dbReference>
<feature type="domain" description="RNA polymerase sigma factor 70 region 4 type 2" evidence="8">
    <location>
        <begin position="100"/>
        <end position="152"/>
    </location>
</feature>
<dbReference type="GO" id="GO:0016987">
    <property type="term" value="F:sigma factor activity"/>
    <property type="evidence" value="ECO:0007669"/>
    <property type="project" value="UniProtKB-KW"/>
</dbReference>
<dbReference type="Gene3D" id="1.10.1740.10">
    <property type="match status" value="1"/>
</dbReference>
<dbReference type="CDD" id="cd06171">
    <property type="entry name" value="Sigma70_r4"/>
    <property type="match status" value="1"/>
</dbReference>
<dbReference type="NCBIfam" id="TIGR02937">
    <property type="entry name" value="sigma70-ECF"/>
    <property type="match status" value="1"/>
</dbReference>
<comment type="similarity">
    <text evidence="1">Belongs to the sigma-70 factor family. ECF subfamily.</text>
</comment>
<proteinExistence type="inferred from homology"/>
<evidence type="ECO:0000256" key="6">
    <source>
        <dbReference type="SAM" id="MobiDB-lite"/>
    </source>
</evidence>
<dbReference type="Proteomes" id="UP000675781">
    <property type="component" value="Unassembled WGS sequence"/>
</dbReference>
<feature type="region of interest" description="Disordered" evidence="6">
    <location>
        <begin position="160"/>
        <end position="201"/>
    </location>
</feature>
<evidence type="ECO:0000256" key="1">
    <source>
        <dbReference type="ARBA" id="ARBA00010641"/>
    </source>
</evidence>